<comment type="function">
    <text evidence="1">Ornithine decarboxylase (ODC) antizyme protein that negatively regulates ODC activity and intracellular polyamine biosynthesis in response to increased intracellular polyamine levels. Binds to ODC monomers, inhibiting the assembly of the functional ODC homodimer, and targets the monomers for ubiquitin-independent proteolytic destruction by the 26S proteasome.</text>
</comment>
<dbReference type="InterPro" id="IPR002993">
    <property type="entry name" value="ODC_AZ"/>
</dbReference>
<dbReference type="InterPro" id="IPR016181">
    <property type="entry name" value="Acyl_CoA_acyltransferase"/>
</dbReference>
<accession>A0A1L9RLG7</accession>
<dbReference type="GO" id="GO:0045732">
    <property type="term" value="P:positive regulation of protein catabolic process"/>
    <property type="evidence" value="ECO:0007669"/>
    <property type="project" value="TreeGrafter"/>
</dbReference>
<proteinExistence type="inferred from homology"/>
<dbReference type="EMBL" id="KV878212">
    <property type="protein sequence ID" value="OJJ35733.1"/>
    <property type="molecule type" value="Genomic_DNA"/>
</dbReference>
<dbReference type="VEuPathDB" id="FungiDB:ASPWEDRAFT_69036"/>
<evidence type="ECO:0000313" key="7">
    <source>
        <dbReference type="EMBL" id="OJJ35733.1"/>
    </source>
</evidence>
<comment type="similarity">
    <text evidence="2">Belongs to the ODC antizyme family.</text>
</comment>
<dbReference type="GO" id="GO:0008073">
    <property type="term" value="F:ornithine decarboxylase inhibitor activity"/>
    <property type="evidence" value="ECO:0007669"/>
    <property type="project" value="InterPro"/>
</dbReference>
<evidence type="ECO:0000256" key="4">
    <source>
        <dbReference type="ARBA" id="ARBA00017712"/>
    </source>
</evidence>
<keyword evidence="5" id="KW-0688">Ribosomal frameshifting</keyword>
<dbReference type="Proteomes" id="UP000184383">
    <property type="component" value="Unassembled WGS sequence"/>
</dbReference>
<feature type="compositionally biased region" description="Low complexity" evidence="6">
    <location>
        <begin position="1"/>
        <end position="13"/>
    </location>
</feature>
<dbReference type="RefSeq" id="XP_040689409.1">
    <property type="nucleotide sequence ID" value="XM_040839012.1"/>
</dbReference>
<evidence type="ECO:0000256" key="1">
    <source>
        <dbReference type="ARBA" id="ARBA00002307"/>
    </source>
</evidence>
<organism evidence="7 8">
    <name type="scientific">Aspergillus wentii DTO 134E9</name>
    <dbReference type="NCBI Taxonomy" id="1073089"/>
    <lineage>
        <taxon>Eukaryota</taxon>
        <taxon>Fungi</taxon>
        <taxon>Dikarya</taxon>
        <taxon>Ascomycota</taxon>
        <taxon>Pezizomycotina</taxon>
        <taxon>Eurotiomycetes</taxon>
        <taxon>Eurotiomycetidae</taxon>
        <taxon>Eurotiales</taxon>
        <taxon>Aspergillaceae</taxon>
        <taxon>Aspergillus</taxon>
        <taxon>Aspergillus subgen. Cremei</taxon>
    </lineage>
</organism>
<dbReference type="PANTHER" id="PTHR10279">
    <property type="entry name" value="ORNITHINE DECARBOXYLASE ANTIZYME"/>
    <property type="match status" value="1"/>
</dbReference>
<dbReference type="GeneID" id="63754860"/>
<evidence type="ECO:0000256" key="2">
    <source>
        <dbReference type="ARBA" id="ARBA00008796"/>
    </source>
</evidence>
<dbReference type="Pfam" id="PF02100">
    <property type="entry name" value="ODC_AZ"/>
    <property type="match status" value="1"/>
</dbReference>
<dbReference type="OrthoDB" id="6407410at2759"/>
<evidence type="ECO:0000256" key="5">
    <source>
        <dbReference type="ARBA" id="ARBA00022758"/>
    </source>
</evidence>
<dbReference type="STRING" id="1073089.A0A1L9RLG7"/>
<evidence type="ECO:0000313" key="8">
    <source>
        <dbReference type="Proteomes" id="UP000184383"/>
    </source>
</evidence>
<evidence type="ECO:0000256" key="3">
    <source>
        <dbReference type="ARBA" id="ARBA00011486"/>
    </source>
</evidence>
<dbReference type="PANTHER" id="PTHR10279:SF10">
    <property type="entry name" value="ORNITHINE DECARBOXYLASE ANTIZYME"/>
    <property type="match status" value="1"/>
</dbReference>
<protein>
    <recommendedName>
        <fullName evidence="4">Ornithine decarboxylase antizyme</fullName>
    </recommendedName>
</protein>
<sequence length="276" mass="30745">MAKYFNNHSSNRNQSHRLTSKTPQTSVLASCYSVNASTLVVDGFHYCTTLGTGLKPSSSSPPLDHAIALSAGSNWPSNILPEYKGEAAHTIPGECERLFCDRLFAVFLGERRLVRQASLGVNAHQVTRPNYTAPECKRIQEWAELWDYTGDTIYRGFVTSMSGERTLFVFFAEDTLGHSLKTGYAASSTPLLFLVHRLIPPTNCRLIALFELASISNFDCSQIVACIRRSQDTAELEAVRNLGWCGFSLTTLKPWITDNDDEFSLSEKWLFLSAEV</sequence>
<dbReference type="GO" id="GO:0075523">
    <property type="term" value="P:viral translational frameshifting"/>
    <property type="evidence" value="ECO:0007669"/>
    <property type="project" value="UniProtKB-KW"/>
</dbReference>
<dbReference type="Gene3D" id="3.40.630.60">
    <property type="match status" value="1"/>
</dbReference>
<dbReference type="AlphaFoldDB" id="A0A1L9RLG7"/>
<keyword evidence="8" id="KW-1185">Reference proteome</keyword>
<feature type="region of interest" description="Disordered" evidence="6">
    <location>
        <begin position="1"/>
        <end position="21"/>
    </location>
</feature>
<name>A0A1L9RLG7_ASPWE</name>
<reference evidence="8" key="1">
    <citation type="journal article" date="2017" name="Genome Biol.">
        <title>Comparative genomics reveals high biological diversity and specific adaptations in the industrially and medically important fungal genus Aspergillus.</title>
        <authorList>
            <person name="de Vries R.P."/>
            <person name="Riley R."/>
            <person name="Wiebenga A."/>
            <person name="Aguilar-Osorio G."/>
            <person name="Amillis S."/>
            <person name="Uchima C.A."/>
            <person name="Anderluh G."/>
            <person name="Asadollahi M."/>
            <person name="Askin M."/>
            <person name="Barry K."/>
            <person name="Battaglia E."/>
            <person name="Bayram O."/>
            <person name="Benocci T."/>
            <person name="Braus-Stromeyer S.A."/>
            <person name="Caldana C."/>
            <person name="Canovas D."/>
            <person name="Cerqueira G.C."/>
            <person name="Chen F."/>
            <person name="Chen W."/>
            <person name="Choi C."/>
            <person name="Clum A."/>
            <person name="Dos Santos R.A."/>
            <person name="Damasio A.R."/>
            <person name="Diallinas G."/>
            <person name="Emri T."/>
            <person name="Fekete E."/>
            <person name="Flipphi M."/>
            <person name="Freyberg S."/>
            <person name="Gallo A."/>
            <person name="Gournas C."/>
            <person name="Habgood R."/>
            <person name="Hainaut M."/>
            <person name="Harispe M.L."/>
            <person name="Henrissat B."/>
            <person name="Hilden K.S."/>
            <person name="Hope R."/>
            <person name="Hossain A."/>
            <person name="Karabika E."/>
            <person name="Karaffa L."/>
            <person name="Karanyi Z."/>
            <person name="Krasevec N."/>
            <person name="Kuo A."/>
            <person name="Kusch H."/>
            <person name="LaButti K."/>
            <person name="Lagendijk E.L."/>
            <person name="Lapidus A."/>
            <person name="Levasseur A."/>
            <person name="Lindquist E."/>
            <person name="Lipzen A."/>
            <person name="Logrieco A.F."/>
            <person name="MacCabe A."/>
            <person name="Maekelae M.R."/>
            <person name="Malavazi I."/>
            <person name="Melin P."/>
            <person name="Meyer V."/>
            <person name="Mielnichuk N."/>
            <person name="Miskei M."/>
            <person name="Molnar A.P."/>
            <person name="Mule G."/>
            <person name="Ngan C.Y."/>
            <person name="Orejas M."/>
            <person name="Orosz E."/>
            <person name="Ouedraogo J.P."/>
            <person name="Overkamp K.M."/>
            <person name="Park H.-S."/>
            <person name="Perrone G."/>
            <person name="Piumi F."/>
            <person name="Punt P.J."/>
            <person name="Ram A.F."/>
            <person name="Ramon A."/>
            <person name="Rauscher S."/>
            <person name="Record E."/>
            <person name="Riano-Pachon D.M."/>
            <person name="Robert V."/>
            <person name="Roehrig J."/>
            <person name="Ruller R."/>
            <person name="Salamov A."/>
            <person name="Salih N.S."/>
            <person name="Samson R.A."/>
            <person name="Sandor E."/>
            <person name="Sanguinetti M."/>
            <person name="Schuetze T."/>
            <person name="Sepcic K."/>
            <person name="Shelest E."/>
            <person name="Sherlock G."/>
            <person name="Sophianopoulou V."/>
            <person name="Squina F.M."/>
            <person name="Sun H."/>
            <person name="Susca A."/>
            <person name="Todd R.B."/>
            <person name="Tsang A."/>
            <person name="Unkles S.E."/>
            <person name="van de Wiele N."/>
            <person name="van Rossen-Uffink D."/>
            <person name="Oliveira J.V."/>
            <person name="Vesth T.C."/>
            <person name="Visser J."/>
            <person name="Yu J.-H."/>
            <person name="Zhou M."/>
            <person name="Andersen M.R."/>
            <person name="Archer D.B."/>
            <person name="Baker S.E."/>
            <person name="Benoit I."/>
            <person name="Brakhage A.A."/>
            <person name="Braus G.H."/>
            <person name="Fischer R."/>
            <person name="Frisvad J.C."/>
            <person name="Goldman G.H."/>
            <person name="Houbraken J."/>
            <person name="Oakley B."/>
            <person name="Pocsi I."/>
            <person name="Scazzocchio C."/>
            <person name="Seiboth B."/>
            <person name="vanKuyk P.A."/>
            <person name="Wortman J."/>
            <person name="Dyer P.S."/>
            <person name="Grigoriev I.V."/>
        </authorList>
    </citation>
    <scope>NUCLEOTIDE SEQUENCE [LARGE SCALE GENOMIC DNA]</scope>
    <source>
        <strain evidence="8">DTO 134E9</strain>
    </source>
</reference>
<dbReference type="SUPFAM" id="SSF55729">
    <property type="entry name" value="Acyl-CoA N-acyltransferases (Nat)"/>
    <property type="match status" value="1"/>
</dbReference>
<evidence type="ECO:0000256" key="6">
    <source>
        <dbReference type="SAM" id="MobiDB-lite"/>
    </source>
</evidence>
<gene>
    <name evidence="7" type="ORF">ASPWEDRAFT_69036</name>
</gene>
<dbReference type="InterPro" id="IPR038581">
    <property type="entry name" value="ODC_AZ_sf"/>
</dbReference>
<dbReference type="GO" id="GO:0005737">
    <property type="term" value="C:cytoplasm"/>
    <property type="evidence" value="ECO:0007669"/>
    <property type="project" value="TreeGrafter"/>
</dbReference>
<comment type="subunit">
    <text evidence="3">Interacts with ODC and thereby sterically blocks ODC homodimerization.</text>
</comment>
<dbReference type="GO" id="GO:0005634">
    <property type="term" value="C:nucleus"/>
    <property type="evidence" value="ECO:0007669"/>
    <property type="project" value="TreeGrafter"/>
</dbReference>